<keyword evidence="2" id="KW-1185">Reference proteome</keyword>
<feature type="non-terminal residue" evidence="1">
    <location>
        <position position="1"/>
    </location>
</feature>
<name>A0A662ZL63_9GAMM</name>
<evidence type="ECO:0000313" key="2">
    <source>
        <dbReference type="Proteomes" id="UP000243745"/>
    </source>
</evidence>
<sequence>GKGSADLIYAPKRNMNLPILLIEFKYGQSAEEAMNQIKEKEYFSRYRDGDYPNDVLLIGINYNPKTKDHQCLIEKLDK</sequence>
<dbReference type="InterPro" id="IPR012547">
    <property type="entry name" value="PDDEXK_9"/>
</dbReference>
<gene>
    <name evidence="1" type="ORF">SAMN02910344_02150</name>
</gene>
<reference evidence="1 2" key="1">
    <citation type="submission" date="2016-10" db="EMBL/GenBank/DDBJ databases">
        <authorList>
            <person name="Varghese N."/>
            <person name="Submissions S."/>
        </authorList>
    </citation>
    <scope>NUCLEOTIDE SEQUENCE [LARGE SCALE GENOMIC DNA]</scope>
    <source>
        <strain evidence="1 2">DSM 1361</strain>
    </source>
</reference>
<proteinExistence type="predicted"/>
<accession>A0A662ZL63</accession>
<dbReference type="RefSeq" id="WP_177178575.1">
    <property type="nucleotide sequence ID" value="NZ_FOXF01000062.1"/>
</dbReference>
<dbReference type="Pfam" id="PF08011">
    <property type="entry name" value="PDDEXK_9"/>
    <property type="match status" value="1"/>
</dbReference>
<dbReference type="EMBL" id="FOXF01000062">
    <property type="protein sequence ID" value="SFP72168.1"/>
    <property type="molecule type" value="Genomic_DNA"/>
</dbReference>
<organism evidence="1 2">
    <name type="scientific">Ruminobacter amylophilus</name>
    <dbReference type="NCBI Taxonomy" id="867"/>
    <lineage>
        <taxon>Bacteria</taxon>
        <taxon>Pseudomonadati</taxon>
        <taxon>Pseudomonadota</taxon>
        <taxon>Gammaproteobacteria</taxon>
        <taxon>Aeromonadales</taxon>
        <taxon>Succinivibrionaceae</taxon>
        <taxon>Ruminobacter</taxon>
    </lineage>
</organism>
<protein>
    <submittedName>
        <fullName evidence="1">PD-(D/E)XK nuclease superfamily protein</fullName>
    </submittedName>
</protein>
<dbReference type="Proteomes" id="UP000243745">
    <property type="component" value="Unassembled WGS sequence"/>
</dbReference>
<evidence type="ECO:0000313" key="1">
    <source>
        <dbReference type="EMBL" id="SFP72168.1"/>
    </source>
</evidence>
<dbReference type="AlphaFoldDB" id="A0A662ZL63"/>